<dbReference type="Proteomes" id="UP001149813">
    <property type="component" value="Unassembled WGS sequence"/>
</dbReference>
<organism evidence="3 4">
    <name type="scientific">Coemansia erecta</name>
    <dbReference type="NCBI Taxonomy" id="147472"/>
    <lineage>
        <taxon>Eukaryota</taxon>
        <taxon>Fungi</taxon>
        <taxon>Fungi incertae sedis</taxon>
        <taxon>Zoopagomycota</taxon>
        <taxon>Kickxellomycotina</taxon>
        <taxon>Kickxellomycetes</taxon>
        <taxon>Kickxellales</taxon>
        <taxon>Kickxellaceae</taxon>
        <taxon>Coemansia</taxon>
    </lineage>
</organism>
<feature type="compositionally biased region" description="Low complexity" evidence="1">
    <location>
        <begin position="92"/>
        <end position="102"/>
    </location>
</feature>
<feature type="compositionally biased region" description="Polar residues" evidence="1">
    <location>
        <begin position="76"/>
        <end position="91"/>
    </location>
</feature>
<evidence type="ECO:0000313" key="4">
    <source>
        <dbReference type="Proteomes" id="UP001149813"/>
    </source>
</evidence>
<keyword evidence="4" id="KW-1185">Reference proteome</keyword>
<evidence type="ECO:0000256" key="1">
    <source>
        <dbReference type="SAM" id="MobiDB-lite"/>
    </source>
</evidence>
<accession>A0A9W8CPS5</accession>
<comment type="caution">
    <text evidence="3">The sequence shown here is derived from an EMBL/GenBank/DDBJ whole genome shotgun (WGS) entry which is preliminary data.</text>
</comment>
<keyword evidence="2" id="KW-0732">Signal</keyword>
<reference evidence="3" key="1">
    <citation type="submission" date="2022-07" db="EMBL/GenBank/DDBJ databases">
        <title>Phylogenomic reconstructions and comparative analyses of Kickxellomycotina fungi.</title>
        <authorList>
            <person name="Reynolds N.K."/>
            <person name="Stajich J.E."/>
            <person name="Barry K."/>
            <person name="Grigoriev I.V."/>
            <person name="Crous P."/>
            <person name="Smith M.E."/>
        </authorList>
    </citation>
    <scope>NUCLEOTIDE SEQUENCE</scope>
    <source>
        <strain evidence="3">NBRC 32514</strain>
    </source>
</reference>
<proteinExistence type="predicted"/>
<dbReference type="EMBL" id="JANBOJ010000211">
    <property type="protein sequence ID" value="KAJ1720954.1"/>
    <property type="molecule type" value="Genomic_DNA"/>
</dbReference>
<sequence length="206" mass="21575">MKFFAAILVAATAVVAQQIGSEEGPSVSGGPTAVSNPNVNNGWQAQNSLFESGHKGGNVFQDLVGNTFSDSVSNTATNDNNFVNPSQTKVSGNTGATTNGEGNHIGDVFSQGFGGWGAFRKRDAVFNNYGYGHAGYPAVYGGYHPAAPVYAHPVAYAPARPVAYAPVRPVAYAPARPVSYAPAYAPAYPAQYNHNVQKASIVQNQY</sequence>
<feature type="signal peptide" evidence="2">
    <location>
        <begin position="1"/>
        <end position="16"/>
    </location>
</feature>
<protein>
    <submittedName>
        <fullName evidence="3">Uncharacterized protein</fullName>
    </submittedName>
</protein>
<evidence type="ECO:0000256" key="2">
    <source>
        <dbReference type="SAM" id="SignalP"/>
    </source>
</evidence>
<dbReference type="OrthoDB" id="5567786at2759"/>
<dbReference type="AlphaFoldDB" id="A0A9W8CPS5"/>
<evidence type="ECO:0000313" key="3">
    <source>
        <dbReference type="EMBL" id="KAJ1720954.1"/>
    </source>
</evidence>
<name>A0A9W8CPS5_9FUNG</name>
<gene>
    <name evidence="3" type="ORF">LPJ53_004478</name>
</gene>
<feature type="chain" id="PRO_5040906068" evidence="2">
    <location>
        <begin position="17"/>
        <end position="206"/>
    </location>
</feature>
<feature type="region of interest" description="Disordered" evidence="1">
    <location>
        <begin position="76"/>
        <end position="103"/>
    </location>
</feature>